<dbReference type="RefSeq" id="WP_077549921.1">
    <property type="nucleotide sequence ID" value="NZ_CANLQM010000012.1"/>
</dbReference>
<proteinExistence type="predicted"/>
<dbReference type="Pfam" id="PF02515">
    <property type="entry name" value="CoA_transf_3"/>
    <property type="match status" value="1"/>
</dbReference>
<dbReference type="PANTHER" id="PTHR48228:SF5">
    <property type="entry name" value="ALPHA-METHYLACYL-COA RACEMASE"/>
    <property type="match status" value="1"/>
</dbReference>
<dbReference type="InterPro" id="IPR050509">
    <property type="entry name" value="CoA-transferase_III"/>
</dbReference>
<reference evidence="1 2" key="1">
    <citation type="submission" date="2020-08" db="EMBL/GenBank/DDBJ databases">
        <title>Genomic Encyclopedia of Type Strains, Phase IV (KMG-IV): sequencing the most valuable type-strain genomes for metagenomic binning, comparative biology and taxonomic classification.</title>
        <authorList>
            <person name="Goeker M."/>
        </authorList>
    </citation>
    <scope>NUCLEOTIDE SEQUENCE [LARGE SCALE GENOMIC DNA]</scope>
    <source>
        <strain evidence="1 2">DSM 102134</strain>
    </source>
</reference>
<evidence type="ECO:0000313" key="1">
    <source>
        <dbReference type="EMBL" id="MBB6181970.1"/>
    </source>
</evidence>
<dbReference type="AlphaFoldDB" id="A0A7X0DEM7"/>
<accession>A0A7X0DEM7</accession>
<name>A0A7X0DEM7_9HYPH</name>
<keyword evidence="2" id="KW-1185">Reference proteome</keyword>
<organism evidence="1 2">
    <name type="scientific">Pseudorhizobium flavum</name>
    <dbReference type="NCBI Taxonomy" id="1335061"/>
    <lineage>
        <taxon>Bacteria</taxon>
        <taxon>Pseudomonadati</taxon>
        <taxon>Pseudomonadota</taxon>
        <taxon>Alphaproteobacteria</taxon>
        <taxon>Hyphomicrobiales</taxon>
        <taxon>Rhizobiaceae</taxon>
        <taxon>Rhizobium/Agrobacterium group</taxon>
        <taxon>Pseudorhizobium</taxon>
    </lineage>
</organism>
<dbReference type="EMBL" id="JACHEJ010000016">
    <property type="protein sequence ID" value="MBB6181970.1"/>
    <property type="molecule type" value="Genomic_DNA"/>
</dbReference>
<dbReference type="InterPro" id="IPR003673">
    <property type="entry name" value="CoA-Trfase_fam_III"/>
</dbReference>
<comment type="caution">
    <text evidence="1">The sequence shown here is derived from an EMBL/GenBank/DDBJ whole genome shotgun (WGS) entry which is preliminary data.</text>
</comment>
<dbReference type="PANTHER" id="PTHR48228">
    <property type="entry name" value="SUCCINYL-COA--D-CITRAMALATE COA-TRANSFERASE"/>
    <property type="match status" value="1"/>
</dbReference>
<dbReference type="GO" id="GO:0016740">
    <property type="term" value="F:transferase activity"/>
    <property type="evidence" value="ECO:0007669"/>
    <property type="project" value="UniProtKB-KW"/>
</dbReference>
<dbReference type="InterPro" id="IPR023606">
    <property type="entry name" value="CoA-Trfase_III_dom_1_sf"/>
</dbReference>
<gene>
    <name evidence="1" type="ORF">HNQ75_003958</name>
</gene>
<dbReference type="Gene3D" id="3.30.1540.10">
    <property type="entry name" value="formyl-coa transferase, domain 3"/>
    <property type="match status" value="1"/>
</dbReference>
<dbReference type="InterPro" id="IPR044855">
    <property type="entry name" value="CoA-Trfase_III_dom3_sf"/>
</dbReference>
<dbReference type="Gene3D" id="3.40.50.10540">
    <property type="entry name" value="Crotonobetainyl-coa:carnitine coa-transferase, domain 1"/>
    <property type="match status" value="1"/>
</dbReference>
<evidence type="ECO:0000313" key="2">
    <source>
        <dbReference type="Proteomes" id="UP000535501"/>
    </source>
</evidence>
<keyword evidence="1" id="KW-0808">Transferase</keyword>
<protein>
    <submittedName>
        <fullName evidence="1">Crotonobetainyl-CoA:carnitine CoA-transferase CaiB-like acyl-CoA transferase</fullName>
    </submittedName>
</protein>
<dbReference type="Proteomes" id="UP000535501">
    <property type="component" value="Unassembled WGS sequence"/>
</dbReference>
<sequence>MSPLKDLLVIDFSTLLPGPLASLMLVEAGANVIKIERPDGGDAMRAYEPVVAGESLLFAMLNRGKQSIALDLKTSEALETLWPLIEKADVVIEQFRPGVMDRLGLGYEAMAKRNPRLVYCSITGWGQTGPKAGKAGHDLNFQAEAGLLGMSAERDGAPVLPSFLAGDIAGGALPAVINLLLALRQRDVSGHGSHIDVAMTDNLFGYLSWGLSAGFSGRGWPIAGADLTTGGSQRYQIFRTADDRFLAAAPIEDKFWSEFVEIIGLPASLREASAPATETIAAIAERIGRKTAAEWRSLFDELDVCCSIVSTLEEAVADHHVTERGLFSDKLEAGEVKLPALPVPIAPIFRTRPECFSAPRLGEAAARYAHA</sequence>
<dbReference type="SUPFAM" id="SSF89796">
    <property type="entry name" value="CoA-transferase family III (CaiB/BaiF)"/>
    <property type="match status" value="1"/>
</dbReference>